<dbReference type="NCBIfam" id="TIGR01087">
    <property type="entry name" value="murD"/>
    <property type="match status" value="1"/>
</dbReference>
<evidence type="ECO:0000256" key="4">
    <source>
        <dbReference type="ARBA" id="ARBA00022598"/>
    </source>
</evidence>
<evidence type="ECO:0000313" key="12">
    <source>
        <dbReference type="Proteomes" id="UP000199312"/>
    </source>
</evidence>
<dbReference type="PANTHER" id="PTHR43692">
    <property type="entry name" value="UDP-N-ACETYLMURAMOYLALANINE--D-GLUTAMATE LIGASE"/>
    <property type="match status" value="1"/>
</dbReference>
<keyword evidence="7 8" id="KW-0131">Cell cycle</keyword>
<evidence type="ECO:0000313" key="11">
    <source>
        <dbReference type="EMBL" id="SFS52835.1"/>
    </source>
</evidence>
<dbReference type="InterPro" id="IPR036565">
    <property type="entry name" value="Mur-like_cat_sf"/>
</dbReference>
<dbReference type="AlphaFoldDB" id="A0A1I6QK64"/>
<dbReference type="GO" id="GO:0051301">
    <property type="term" value="P:cell division"/>
    <property type="evidence" value="ECO:0007669"/>
    <property type="project" value="UniProtKB-KW"/>
</dbReference>
<dbReference type="GO" id="GO:0005737">
    <property type="term" value="C:cytoplasm"/>
    <property type="evidence" value="ECO:0007669"/>
    <property type="project" value="UniProtKB-SubCell"/>
</dbReference>
<dbReference type="GO" id="GO:0009252">
    <property type="term" value="P:peptidoglycan biosynthetic process"/>
    <property type="evidence" value="ECO:0007669"/>
    <property type="project" value="UniProtKB-UniRule"/>
</dbReference>
<dbReference type="UniPathway" id="UPA00219"/>
<evidence type="ECO:0000256" key="8">
    <source>
        <dbReference type="RuleBase" id="RU003664"/>
    </source>
</evidence>
<evidence type="ECO:0000256" key="6">
    <source>
        <dbReference type="ARBA" id="ARBA00022840"/>
    </source>
</evidence>
<keyword evidence="12" id="KW-1185">Reference proteome</keyword>
<keyword evidence="7 8" id="KW-0573">Peptidoglycan synthesis</keyword>
<protein>
    <recommendedName>
        <fullName evidence="7 8">UDP-N-acetylmuramoylalanine--D-glutamate ligase</fullName>
        <ecNumber evidence="7 8">6.3.2.9</ecNumber>
    </recommendedName>
    <alternativeName>
        <fullName evidence="7">D-glutamic acid-adding enzyme</fullName>
    </alternativeName>
    <alternativeName>
        <fullName evidence="7">UDP-N-acetylmuramoyl-L-alanyl-D-glutamate synthetase</fullName>
    </alternativeName>
</protein>
<evidence type="ECO:0000256" key="5">
    <source>
        <dbReference type="ARBA" id="ARBA00022741"/>
    </source>
</evidence>
<dbReference type="Gene3D" id="3.40.1190.10">
    <property type="entry name" value="Mur-like, catalytic domain"/>
    <property type="match status" value="1"/>
</dbReference>
<dbReference type="Gene3D" id="3.90.190.20">
    <property type="entry name" value="Mur ligase, C-terminal domain"/>
    <property type="match status" value="1"/>
</dbReference>
<comment type="function">
    <text evidence="7 8">Cell wall formation. Catalyzes the addition of glutamate to the nucleotide precursor UDP-N-acetylmuramoyl-L-alanine (UMA).</text>
</comment>
<comment type="subcellular location">
    <subcellularLocation>
        <location evidence="1 7 8">Cytoplasm</location>
    </subcellularLocation>
</comment>
<dbReference type="GO" id="GO:0008360">
    <property type="term" value="P:regulation of cell shape"/>
    <property type="evidence" value="ECO:0007669"/>
    <property type="project" value="UniProtKB-KW"/>
</dbReference>
<dbReference type="Proteomes" id="UP000199312">
    <property type="component" value="Unassembled WGS sequence"/>
</dbReference>
<accession>A0A1I6QK64</accession>
<dbReference type="OrthoDB" id="9809796at2"/>
<sequence>MKNLVILGGGESGVGTAILGKQKGYNVFVSDKGIIAQKYKDVLLNNEIEFEDGSHTEAKIFKADVVMKSPGIPDKVQLIVTLKEKGIPIISEIEFASKYTNGVVVGITGSNGKTTTTMLVNHILKKANLNVGMGGNIGKSFAQQVAEDNFGFHVLELSSFQLDGIVDFAPHIAILTNITPDHLDRYNYLFENYINSKFRITENQKENDFLIYDADDEVIVNWLNNNKLKATLLPFSLEKELEQGVYIKDNNIILKYKTEQTIMSITTLALKGKHNTKNAMAAAMASSLLKVRSNTIRESLEDFEGAEHRLEEVLKINGVQYINDSKATNVNATFYALESMKTPTVWIVGGVDKGNDYLDLMPLVREKVKAIICLGIENQKIIQTFNNVVDLIVETAGAEEAVKVAYKIAEKGDTVLLSPACASFDLFDNYEDRGNKFKQAVREL</sequence>
<evidence type="ECO:0000259" key="10">
    <source>
        <dbReference type="Pfam" id="PF08245"/>
    </source>
</evidence>
<dbReference type="Pfam" id="PF02875">
    <property type="entry name" value="Mur_ligase_C"/>
    <property type="match status" value="1"/>
</dbReference>
<evidence type="ECO:0000259" key="9">
    <source>
        <dbReference type="Pfam" id="PF02875"/>
    </source>
</evidence>
<keyword evidence="3 7" id="KW-0963">Cytoplasm</keyword>
<keyword evidence="7 8" id="KW-0133">Cell shape</keyword>
<dbReference type="GO" id="GO:0005524">
    <property type="term" value="F:ATP binding"/>
    <property type="evidence" value="ECO:0007669"/>
    <property type="project" value="UniProtKB-UniRule"/>
</dbReference>
<comment type="pathway">
    <text evidence="2 7 8">Cell wall biogenesis; peptidoglycan biosynthesis.</text>
</comment>
<dbReference type="STRING" id="593133.SAMN04488006_1856"/>
<comment type="catalytic activity">
    <reaction evidence="7 8">
        <text>UDP-N-acetyl-alpha-D-muramoyl-L-alanine + D-glutamate + ATP = UDP-N-acetyl-alpha-D-muramoyl-L-alanyl-D-glutamate + ADP + phosphate + H(+)</text>
        <dbReference type="Rhea" id="RHEA:16429"/>
        <dbReference type="ChEBI" id="CHEBI:15378"/>
        <dbReference type="ChEBI" id="CHEBI:29986"/>
        <dbReference type="ChEBI" id="CHEBI:30616"/>
        <dbReference type="ChEBI" id="CHEBI:43474"/>
        <dbReference type="ChEBI" id="CHEBI:83898"/>
        <dbReference type="ChEBI" id="CHEBI:83900"/>
        <dbReference type="ChEBI" id="CHEBI:456216"/>
        <dbReference type="EC" id="6.3.2.9"/>
    </reaction>
</comment>
<dbReference type="HAMAP" id="MF_00639">
    <property type="entry name" value="MurD"/>
    <property type="match status" value="1"/>
</dbReference>
<comment type="similarity">
    <text evidence="7">Belongs to the MurCDEF family.</text>
</comment>
<dbReference type="InterPro" id="IPR004101">
    <property type="entry name" value="Mur_ligase_C"/>
</dbReference>
<evidence type="ECO:0000256" key="3">
    <source>
        <dbReference type="ARBA" id="ARBA00022490"/>
    </source>
</evidence>
<gene>
    <name evidence="7" type="primary">murD</name>
    <name evidence="11" type="ORF">SAMN04488006_1856</name>
</gene>
<dbReference type="GO" id="GO:0071555">
    <property type="term" value="P:cell wall organization"/>
    <property type="evidence" value="ECO:0007669"/>
    <property type="project" value="UniProtKB-KW"/>
</dbReference>
<dbReference type="InterPro" id="IPR036615">
    <property type="entry name" value="Mur_ligase_C_dom_sf"/>
</dbReference>
<name>A0A1I6QK64_9FLAO</name>
<evidence type="ECO:0000256" key="2">
    <source>
        <dbReference type="ARBA" id="ARBA00004752"/>
    </source>
</evidence>
<keyword evidence="4 7" id="KW-0436">Ligase</keyword>
<keyword evidence="6 7" id="KW-0067">ATP-binding</keyword>
<dbReference type="EC" id="6.3.2.9" evidence="7 8"/>
<dbReference type="InterPro" id="IPR005762">
    <property type="entry name" value="MurD"/>
</dbReference>
<dbReference type="SUPFAM" id="SSF53244">
    <property type="entry name" value="MurD-like peptide ligases, peptide-binding domain"/>
    <property type="match status" value="1"/>
</dbReference>
<dbReference type="Pfam" id="PF21377">
    <property type="entry name" value="MurD_N"/>
    <property type="match status" value="1"/>
</dbReference>
<dbReference type="Pfam" id="PF08245">
    <property type="entry name" value="Mur_ligase_M"/>
    <property type="match status" value="1"/>
</dbReference>
<proteinExistence type="inferred from homology"/>
<dbReference type="SUPFAM" id="SSF51984">
    <property type="entry name" value="MurCD N-terminal domain"/>
    <property type="match status" value="1"/>
</dbReference>
<feature type="binding site" evidence="7">
    <location>
        <begin position="109"/>
        <end position="115"/>
    </location>
    <ligand>
        <name>ATP</name>
        <dbReference type="ChEBI" id="CHEBI:30616"/>
    </ligand>
</feature>
<keyword evidence="7 8" id="KW-0132">Cell division</keyword>
<evidence type="ECO:0000256" key="1">
    <source>
        <dbReference type="ARBA" id="ARBA00004496"/>
    </source>
</evidence>
<keyword evidence="5 7" id="KW-0547">Nucleotide-binding</keyword>
<dbReference type="EMBL" id="FOZP01000004">
    <property type="protein sequence ID" value="SFS52835.1"/>
    <property type="molecule type" value="Genomic_DNA"/>
</dbReference>
<dbReference type="SUPFAM" id="SSF53623">
    <property type="entry name" value="MurD-like peptide ligases, catalytic domain"/>
    <property type="match status" value="1"/>
</dbReference>
<reference evidence="12" key="1">
    <citation type="submission" date="2016-10" db="EMBL/GenBank/DDBJ databases">
        <authorList>
            <person name="Varghese N."/>
            <person name="Submissions S."/>
        </authorList>
    </citation>
    <scope>NUCLEOTIDE SEQUENCE [LARGE SCALE GENOMIC DNA]</scope>
    <source>
        <strain evidence="12">DSM 24450</strain>
    </source>
</reference>
<feature type="domain" description="Mur ligase C-terminal" evidence="9">
    <location>
        <begin position="308"/>
        <end position="421"/>
    </location>
</feature>
<keyword evidence="7 8" id="KW-0961">Cell wall biogenesis/degradation</keyword>
<dbReference type="PANTHER" id="PTHR43692:SF1">
    <property type="entry name" value="UDP-N-ACETYLMURAMOYLALANINE--D-GLUTAMATE LIGASE"/>
    <property type="match status" value="1"/>
</dbReference>
<organism evidence="11 12">
    <name type="scientific">Lutibacter maritimus</name>
    <dbReference type="NCBI Taxonomy" id="593133"/>
    <lineage>
        <taxon>Bacteria</taxon>
        <taxon>Pseudomonadati</taxon>
        <taxon>Bacteroidota</taxon>
        <taxon>Flavobacteriia</taxon>
        <taxon>Flavobacteriales</taxon>
        <taxon>Flavobacteriaceae</taxon>
        <taxon>Lutibacter</taxon>
    </lineage>
</organism>
<dbReference type="RefSeq" id="WP_090225212.1">
    <property type="nucleotide sequence ID" value="NZ_FOZP01000004.1"/>
</dbReference>
<dbReference type="GO" id="GO:0008764">
    <property type="term" value="F:UDP-N-acetylmuramoylalanine-D-glutamate ligase activity"/>
    <property type="evidence" value="ECO:0007669"/>
    <property type="project" value="UniProtKB-UniRule"/>
</dbReference>
<feature type="domain" description="Mur ligase central" evidence="10">
    <location>
        <begin position="107"/>
        <end position="285"/>
    </location>
</feature>
<dbReference type="InterPro" id="IPR013221">
    <property type="entry name" value="Mur_ligase_cen"/>
</dbReference>
<dbReference type="Gene3D" id="3.40.50.720">
    <property type="entry name" value="NAD(P)-binding Rossmann-like Domain"/>
    <property type="match status" value="1"/>
</dbReference>
<evidence type="ECO:0000256" key="7">
    <source>
        <dbReference type="HAMAP-Rule" id="MF_00639"/>
    </source>
</evidence>